<gene>
    <name evidence="1" type="ordered locus">Mpet_2319</name>
</gene>
<dbReference type="GeneID" id="58788824"/>
<evidence type="ECO:0000313" key="1">
    <source>
        <dbReference type="EMBL" id="ADN37066.1"/>
    </source>
</evidence>
<evidence type="ECO:0000313" key="2">
    <source>
        <dbReference type="Proteomes" id="UP000006565"/>
    </source>
</evidence>
<dbReference type="STRING" id="679926.Mpet_2319"/>
<dbReference type="Proteomes" id="UP000006565">
    <property type="component" value="Chromosome"/>
</dbReference>
<dbReference type="KEGG" id="mpi:Mpet_2319"/>
<dbReference type="AlphaFoldDB" id="E1RD83"/>
<proteinExistence type="predicted"/>
<organism evidence="1 2">
    <name type="scientific">Methanolacinia petrolearia (strain DSM 11571 / OCM 486 / SEBR 4847)</name>
    <name type="common">Methanoplanus petrolearius</name>
    <dbReference type="NCBI Taxonomy" id="679926"/>
    <lineage>
        <taxon>Archaea</taxon>
        <taxon>Methanobacteriati</taxon>
        <taxon>Methanobacteriota</taxon>
        <taxon>Stenosarchaea group</taxon>
        <taxon>Methanomicrobia</taxon>
        <taxon>Methanomicrobiales</taxon>
        <taxon>Methanomicrobiaceae</taxon>
        <taxon>Methanolacinia</taxon>
    </lineage>
</organism>
<keyword evidence="2" id="KW-1185">Reference proteome</keyword>
<protein>
    <submittedName>
        <fullName evidence="1">Uncharacterized protein</fullName>
    </submittedName>
</protein>
<name>E1RD83_METP4</name>
<dbReference type="EMBL" id="CP002117">
    <property type="protein sequence ID" value="ADN37066.1"/>
    <property type="molecule type" value="Genomic_DNA"/>
</dbReference>
<dbReference type="HOGENOM" id="CLU_2968496_0_0_2"/>
<reference evidence="1 2" key="1">
    <citation type="journal article" date="2010" name="Stand. Genomic Sci.">
        <title>Complete genome sequence of Methanoplanus petrolearius type strain (SEBR 4847).</title>
        <authorList>
            <person name="Brambilla E."/>
            <person name="Djao O.D."/>
            <person name="Daligault H."/>
            <person name="Lapidus A."/>
            <person name="Lucas S."/>
            <person name="Hammon N."/>
            <person name="Nolan M."/>
            <person name="Tice H."/>
            <person name="Cheng J.F."/>
            <person name="Han C."/>
            <person name="Tapia R."/>
            <person name="Goodwin L."/>
            <person name="Pitluck S."/>
            <person name="Liolios K."/>
            <person name="Ivanova N."/>
            <person name="Mavromatis K."/>
            <person name="Mikhailova N."/>
            <person name="Pati A."/>
            <person name="Chen A."/>
            <person name="Palaniappan K."/>
            <person name="Land M."/>
            <person name="Hauser L."/>
            <person name="Chang Y.J."/>
            <person name="Jeffries C.D."/>
            <person name="Rohde M."/>
            <person name="Spring S."/>
            <person name="Sikorski J."/>
            <person name="Goker M."/>
            <person name="Woyke T."/>
            <person name="Bristow J."/>
            <person name="Eisen J.A."/>
            <person name="Markowitz V."/>
            <person name="Hugenholtz P."/>
            <person name="Kyrpides N.C."/>
            <person name="Klenk H.P."/>
        </authorList>
    </citation>
    <scope>NUCLEOTIDE SEQUENCE [LARGE SCALE GENOMIC DNA]</scope>
    <source>
        <strain evidence="2">DSM 11571 / OCM 486 / SEBR 4847</strain>
    </source>
</reference>
<sequence length="58" mass="6623">MPIEFTDGLLTAILIVVLHMEYRIGGYESEIRRLSERFRTALNECREKVGLKPLSAGE</sequence>
<dbReference type="RefSeq" id="WP_013330243.1">
    <property type="nucleotide sequence ID" value="NC_014507.1"/>
</dbReference>
<accession>E1RD83</accession>